<reference evidence="9 10" key="1">
    <citation type="journal article" date="2013" name="Environ. Microbiol.">
        <title>Genome analysis of Chitinivibrio alkaliphilus gen. nov., sp. nov., a novel extremely haloalkaliphilic anaerobic chitinolytic bacterium from the candidate phylum Termite Group 3.</title>
        <authorList>
            <person name="Sorokin D.Y."/>
            <person name="Gumerov V.M."/>
            <person name="Rakitin A.L."/>
            <person name="Beletsky A.V."/>
            <person name="Damste J.S."/>
            <person name="Muyzer G."/>
            <person name="Mardanov A.V."/>
            <person name="Ravin N.V."/>
        </authorList>
    </citation>
    <scope>NUCLEOTIDE SEQUENCE [LARGE SCALE GENOMIC DNA]</scope>
    <source>
        <strain evidence="9 10">ACht1</strain>
    </source>
</reference>
<dbReference type="InterPro" id="IPR022701">
    <property type="entry name" value="QTMAN_N"/>
</dbReference>
<dbReference type="EC" id="2.4.1.110" evidence="4"/>
<dbReference type="PANTHER" id="PTHR13615:SF3">
    <property type="entry name" value="GLYCOSYLTRANSFERASE-LIKE DOMAIN-CONTAINING PROTEIN 1"/>
    <property type="match status" value="1"/>
</dbReference>
<dbReference type="InterPro" id="IPR051862">
    <property type="entry name" value="GT-like_domain_containing_1"/>
</dbReference>
<proteinExistence type="inferred from homology"/>
<dbReference type="Gene3D" id="3.40.50.2000">
    <property type="entry name" value="Glycogen Phosphorylase B"/>
    <property type="match status" value="2"/>
</dbReference>
<evidence type="ECO:0000256" key="6">
    <source>
        <dbReference type="ARBA" id="ARBA00048439"/>
    </source>
</evidence>
<evidence type="ECO:0000256" key="4">
    <source>
        <dbReference type="ARBA" id="ARBA00044517"/>
    </source>
</evidence>
<evidence type="ECO:0000313" key="9">
    <source>
        <dbReference type="EMBL" id="ERP30760.1"/>
    </source>
</evidence>
<evidence type="ECO:0000256" key="3">
    <source>
        <dbReference type="ARBA" id="ARBA00022679"/>
    </source>
</evidence>
<evidence type="ECO:0000256" key="5">
    <source>
        <dbReference type="ARBA" id="ARBA00044539"/>
    </source>
</evidence>
<dbReference type="Pfam" id="PF00534">
    <property type="entry name" value="Glycos_transf_1"/>
    <property type="match status" value="1"/>
</dbReference>
<dbReference type="Pfam" id="PF12038">
    <property type="entry name" value="QTMAN_N"/>
    <property type="match status" value="1"/>
</dbReference>
<dbReference type="PANTHER" id="PTHR13615">
    <property type="entry name" value="GLYCOSYLTRANSFERASE-LIKE 1"/>
    <property type="match status" value="1"/>
</dbReference>
<dbReference type="SUPFAM" id="SSF53756">
    <property type="entry name" value="UDP-Glycosyltransferase/glycogen phosphorylase"/>
    <property type="match status" value="1"/>
</dbReference>
<comment type="similarity">
    <text evidence="1">Belongs to the glycosyltransferase group 1 family. Glycosyltransferase 4 subfamily.</text>
</comment>
<comment type="catalytic activity">
    <reaction evidence="6">
        <text>queuosine(34) in tRNA(Asp) + GDP-alpha-D-mannose = O-4''-alpha-D-mannosylqueuosine(34) in tRNA(Asp) + GDP + H(+)</text>
        <dbReference type="Rhea" id="RHEA:12885"/>
        <dbReference type="Rhea" id="RHEA-COMP:18572"/>
        <dbReference type="Rhea" id="RHEA-COMP:18581"/>
        <dbReference type="ChEBI" id="CHEBI:15378"/>
        <dbReference type="ChEBI" id="CHEBI:57527"/>
        <dbReference type="ChEBI" id="CHEBI:58189"/>
        <dbReference type="ChEBI" id="CHEBI:194431"/>
        <dbReference type="ChEBI" id="CHEBI:194442"/>
        <dbReference type="EC" id="2.4.1.110"/>
    </reaction>
    <physiologicalReaction direction="left-to-right" evidence="6">
        <dbReference type="Rhea" id="RHEA:12886"/>
    </physiologicalReaction>
</comment>
<evidence type="ECO:0000313" key="10">
    <source>
        <dbReference type="Proteomes" id="UP000017148"/>
    </source>
</evidence>
<dbReference type="Proteomes" id="UP000017148">
    <property type="component" value="Unassembled WGS sequence"/>
</dbReference>
<dbReference type="RefSeq" id="WP_022637753.1">
    <property type="nucleotide sequence ID" value="NZ_ASJR01000034.1"/>
</dbReference>
<organism evidence="9 10">
    <name type="scientific">Chitinivibrio alkaliphilus ACht1</name>
    <dbReference type="NCBI Taxonomy" id="1313304"/>
    <lineage>
        <taxon>Bacteria</taxon>
        <taxon>Pseudomonadati</taxon>
        <taxon>Fibrobacterota</taxon>
        <taxon>Chitinivibrionia</taxon>
        <taxon>Chitinivibrionales</taxon>
        <taxon>Chitinivibrionaceae</taxon>
        <taxon>Chitinivibrio</taxon>
    </lineage>
</organism>
<evidence type="ECO:0000256" key="2">
    <source>
        <dbReference type="ARBA" id="ARBA00022676"/>
    </source>
</evidence>
<protein>
    <recommendedName>
        <fullName evidence="5">tRNA-queuosine alpha-mannosyltransferase</fullName>
        <ecNumber evidence="4">2.4.1.110</ecNumber>
    </recommendedName>
</protein>
<keyword evidence="3 9" id="KW-0808">Transferase</keyword>
<feature type="domain" description="Glycosyl transferase family 1" evidence="7">
    <location>
        <begin position="183"/>
        <end position="334"/>
    </location>
</feature>
<sequence length="360" mass="42128">MNIALIEPFFTGSHKTWAQQSQKLSKNPIDIFHLPGIFWKSRMNTGAAILAKQFMDSPKQFDRIIATSMLDLPLFLALTRKKSAHIPCYYYFHENQLAYPWSPKDREKQRGTDMHYILKNYTSALAADKVFFNSVYNRDSLLQGLTSFFRRFPDTYTYDPNELYEKSMVLPIGIHLSRFDQHKETKPEKATLLWNHRWEPDKNPHAFVRLVERLYHHGLDFNVIVAGEQAGHGLSGAFSSLPELLGPRLIHFGYAKSFARYAQLLHQATHLPVTSTQDFFGISIMEAVYCRAIPFLPDRLTYPSLFNKEQNEEYFYKNEDDLFEKISHSILKRNALPHLRRFAAPYDWKHIISQYDQLLK</sequence>
<accession>U7D8K1</accession>
<evidence type="ECO:0000259" key="7">
    <source>
        <dbReference type="Pfam" id="PF00534"/>
    </source>
</evidence>
<dbReference type="OrthoDB" id="9792163at2"/>
<gene>
    <name evidence="9" type="ORF">CALK_2402</name>
</gene>
<dbReference type="eggNOG" id="COG0438">
    <property type="taxonomic scope" value="Bacteria"/>
</dbReference>
<dbReference type="EMBL" id="ASJR01000034">
    <property type="protein sequence ID" value="ERP30760.1"/>
    <property type="molecule type" value="Genomic_DNA"/>
</dbReference>
<keyword evidence="2" id="KW-0328">Glycosyltransferase</keyword>
<dbReference type="STRING" id="1313304.CALK_2402"/>
<evidence type="ECO:0000259" key="8">
    <source>
        <dbReference type="Pfam" id="PF12038"/>
    </source>
</evidence>
<evidence type="ECO:0000256" key="1">
    <source>
        <dbReference type="ARBA" id="ARBA00009481"/>
    </source>
</evidence>
<comment type="caution">
    <text evidence="9">The sequence shown here is derived from an EMBL/GenBank/DDBJ whole genome shotgun (WGS) entry which is preliminary data.</text>
</comment>
<dbReference type="InterPro" id="IPR001296">
    <property type="entry name" value="Glyco_trans_1"/>
</dbReference>
<dbReference type="AlphaFoldDB" id="U7D8K1"/>
<dbReference type="GO" id="GO:0016438">
    <property type="term" value="F:tRNA-queuosine(34) beta-mannosyltransferase activity"/>
    <property type="evidence" value="ECO:0007669"/>
    <property type="project" value="UniProtKB-EC"/>
</dbReference>
<feature type="domain" description="tRNA-queuosine alpha-mannosyltransferase N-terminal" evidence="8">
    <location>
        <begin position="2"/>
        <end position="174"/>
    </location>
</feature>
<keyword evidence="10" id="KW-1185">Reference proteome</keyword>
<name>U7D8K1_9BACT</name>